<comment type="caution">
    <text evidence="2">The sequence shown here is derived from an EMBL/GenBank/DDBJ whole genome shotgun (WGS) entry which is preliminary data.</text>
</comment>
<feature type="compositionally biased region" description="Low complexity" evidence="1">
    <location>
        <begin position="1"/>
        <end position="13"/>
    </location>
</feature>
<dbReference type="Proteomes" id="UP001458880">
    <property type="component" value="Unassembled WGS sequence"/>
</dbReference>
<name>A0AAW1IW90_POPJA</name>
<accession>A0AAW1IW90</accession>
<feature type="compositionally biased region" description="Polar residues" evidence="1">
    <location>
        <begin position="14"/>
        <end position="29"/>
    </location>
</feature>
<protein>
    <submittedName>
        <fullName evidence="2">Uncharacterized protein</fullName>
    </submittedName>
</protein>
<evidence type="ECO:0000313" key="2">
    <source>
        <dbReference type="EMBL" id="KAK9694559.1"/>
    </source>
</evidence>
<keyword evidence="3" id="KW-1185">Reference proteome</keyword>
<evidence type="ECO:0000256" key="1">
    <source>
        <dbReference type="SAM" id="MobiDB-lite"/>
    </source>
</evidence>
<dbReference type="AlphaFoldDB" id="A0AAW1IW90"/>
<dbReference type="EMBL" id="JASPKY010000508">
    <property type="protein sequence ID" value="KAK9694559.1"/>
    <property type="molecule type" value="Genomic_DNA"/>
</dbReference>
<reference evidence="2 3" key="1">
    <citation type="journal article" date="2024" name="BMC Genomics">
        <title>De novo assembly and annotation of Popillia japonica's genome with initial clues to its potential as an invasive pest.</title>
        <authorList>
            <person name="Cucini C."/>
            <person name="Boschi S."/>
            <person name="Funari R."/>
            <person name="Cardaioli E."/>
            <person name="Iannotti N."/>
            <person name="Marturano G."/>
            <person name="Paoli F."/>
            <person name="Bruttini M."/>
            <person name="Carapelli A."/>
            <person name="Frati F."/>
            <person name="Nardi F."/>
        </authorList>
    </citation>
    <scope>NUCLEOTIDE SEQUENCE [LARGE SCALE GENOMIC DNA]</scope>
    <source>
        <strain evidence="2">DMR45628</strain>
    </source>
</reference>
<proteinExistence type="predicted"/>
<organism evidence="2 3">
    <name type="scientific">Popillia japonica</name>
    <name type="common">Japanese beetle</name>
    <dbReference type="NCBI Taxonomy" id="7064"/>
    <lineage>
        <taxon>Eukaryota</taxon>
        <taxon>Metazoa</taxon>
        <taxon>Ecdysozoa</taxon>
        <taxon>Arthropoda</taxon>
        <taxon>Hexapoda</taxon>
        <taxon>Insecta</taxon>
        <taxon>Pterygota</taxon>
        <taxon>Neoptera</taxon>
        <taxon>Endopterygota</taxon>
        <taxon>Coleoptera</taxon>
        <taxon>Polyphaga</taxon>
        <taxon>Scarabaeiformia</taxon>
        <taxon>Scarabaeidae</taxon>
        <taxon>Rutelinae</taxon>
        <taxon>Popillia</taxon>
    </lineage>
</organism>
<sequence>MSTSSEIISTTASKHQSNPTQTSDTLNNILGTSCSKEDANRAVLQLLPDAPVDFQTVDTNVMSFGISKLAFRQKPQAPKPEVTPLIQSCKPITPRSPLLKMSEASMNS</sequence>
<feature type="region of interest" description="Disordered" evidence="1">
    <location>
        <begin position="1"/>
        <end position="29"/>
    </location>
</feature>
<gene>
    <name evidence="2" type="ORF">QE152_g33444</name>
</gene>
<evidence type="ECO:0000313" key="3">
    <source>
        <dbReference type="Proteomes" id="UP001458880"/>
    </source>
</evidence>